<proteinExistence type="predicted"/>
<dbReference type="RefSeq" id="WP_050046806.1">
    <property type="nucleotide sequence ID" value="NZ_JHEG04000001.1"/>
</dbReference>
<feature type="transmembrane region" description="Helical" evidence="5">
    <location>
        <begin position="253"/>
        <end position="270"/>
    </location>
</feature>
<dbReference type="OrthoDB" id="9806320at2"/>
<name>A0A0C1MZG4_9CYAN</name>
<evidence type="ECO:0000313" key="7">
    <source>
        <dbReference type="EMBL" id="KAF3888776.1"/>
    </source>
</evidence>
<feature type="transmembrane region" description="Helical" evidence="5">
    <location>
        <begin position="203"/>
        <end position="223"/>
    </location>
</feature>
<dbReference type="GO" id="GO:0016020">
    <property type="term" value="C:membrane"/>
    <property type="evidence" value="ECO:0007669"/>
    <property type="project" value="UniProtKB-SubCell"/>
</dbReference>
<gene>
    <name evidence="7" type="primary">ictB</name>
    <name evidence="8" type="ORF">DA73_0242655</name>
    <name evidence="7" type="ORF">DA73_0400027295</name>
</gene>
<feature type="transmembrane region" description="Helical" evidence="5">
    <location>
        <begin position="282"/>
        <end position="301"/>
    </location>
</feature>
<keyword evidence="9" id="KW-1185">Reference proteome</keyword>
<dbReference type="InterPro" id="IPR051533">
    <property type="entry name" value="WaaL-like"/>
</dbReference>
<sequence>MNLIWQQFTLSYLPLKEYLSTSYLHRSVVGLLHSWRQSSIFLQWGEAIATALLSLIYGLAPFVANDLLGLILVACGGFWLLLTVSDETTSPNAPSVTPIHLPILLYWGVAVVATALSPVKKAAMTDLRNFTLYLLLFVLCARVLKFPRFRSWLIGLYLHVALIVSVYGLRQWFFGAPALATWVDPMSPLSKTTRVYSYLGNPNLLAGYLLPAVALSAVAIFAWRSWLTKALAVTMLVVNGACLILTFSRGGWIGLVVSVLTLLGLLYFWFSVHMPPFWRKWSLWLILGSLTGVLLLAILLVEPVRERFLSIFADRNDSSNNFRKNVWTAVFKMIEDYPLTGIGPGHNAFNKVYPLYQLPRYTALSAYSIFLEIAVETGFIGLASFLWLLVITFNTGILQLRRLRQSNSVDGFWIIGAIAAITGTLGHNTVDTVWFRPEVNTVWWLMVALIASYYKPIKRESVTA</sequence>
<feature type="transmembrane region" description="Helical" evidence="5">
    <location>
        <begin position="364"/>
        <end position="390"/>
    </location>
</feature>
<dbReference type="AlphaFoldDB" id="A0A0C1MZG4"/>
<dbReference type="NCBIfam" id="TIGR00947">
    <property type="entry name" value="2A73"/>
    <property type="match status" value="1"/>
</dbReference>
<accession>A0A0C1MZG4</accession>
<evidence type="ECO:0000256" key="2">
    <source>
        <dbReference type="ARBA" id="ARBA00022692"/>
    </source>
</evidence>
<dbReference type="InterPro" id="IPR006007">
    <property type="entry name" value="Inorganic_carbon_transpt"/>
</dbReference>
<dbReference type="PANTHER" id="PTHR37422">
    <property type="entry name" value="TEICHURONIC ACID BIOSYNTHESIS PROTEIN TUAE"/>
    <property type="match status" value="1"/>
</dbReference>
<keyword evidence="3 5" id="KW-1133">Transmembrane helix</keyword>
<feature type="transmembrane region" description="Helical" evidence="5">
    <location>
        <begin position="156"/>
        <end position="183"/>
    </location>
</feature>
<dbReference type="Pfam" id="PF04932">
    <property type="entry name" value="Wzy_C"/>
    <property type="match status" value="1"/>
</dbReference>
<keyword evidence="2 5" id="KW-0812">Transmembrane</keyword>
<evidence type="ECO:0000256" key="1">
    <source>
        <dbReference type="ARBA" id="ARBA00004141"/>
    </source>
</evidence>
<evidence type="ECO:0000256" key="5">
    <source>
        <dbReference type="SAM" id="Phobius"/>
    </source>
</evidence>
<organism evidence="8">
    <name type="scientific">Tolypothrix bouteillei VB521301</name>
    <dbReference type="NCBI Taxonomy" id="1479485"/>
    <lineage>
        <taxon>Bacteria</taxon>
        <taxon>Bacillati</taxon>
        <taxon>Cyanobacteriota</taxon>
        <taxon>Cyanophyceae</taxon>
        <taxon>Nostocales</taxon>
        <taxon>Tolypothrichaceae</taxon>
        <taxon>Tolypothrix</taxon>
    </lineage>
</organism>
<evidence type="ECO:0000256" key="3">
    <source>
        <dbReference type="ARBA" id="ARBA00022989"/>
    </source>
</evidence>
<evidence type="ECO:0000313" key="9">
    <source>
        <dbReference type="Proteomes" id="UP000029738"/>
    </source>
</evidence>
<dbReference type="PANTHER" id="PTHR37422:SF22">
    <property type="entry name" value="SLR1515 PROTEIN"/>
    <property type="match status" value="1"/>
</dbReference>
<feature type="transmembrane region" description="Helical" evidence="5">
    <location>
        <begin position="96"/>
        <end position="115"/>
    </location>
</feature>
<reference evidence="7" key="2">
    <citation type="submission" date="2019-11" db="EMBL/GenBank/DDBJ databases">
        <title>Improved Assembly of Tolypothrix boutellei genome.</title>
        <authorList>
            <person name="Sarangi A.N."/>
            <person name="Mukherjee M."/>
            <person name="Ghosh S."/>
            <person name="Singh D."/>
            <person name="Das A."/>
            <person name="Kant S."/>
            <person name="Prusty A."/>
            <person name="Tripathy S."/>
        </authorList>
    </citation>
    <scope>NUCLEOTIDE SEQUENCE</scope>
    <source>
        <strain evidence="7">VB521301</strain>
    </source>
</reference>
<keyword evidence="4 5" id="KW-0472">Membrane</keyword>
<dbReference type="InterPro" id="IPR007016">
    <property type="entry name" value="O-antigen_ligase-rel_domated"/>
</dbReference>
<feature type="transmembrane region" description="Helical" evidence="5">
    <location>
        <begin position="230"/>
        <end position="247"/>
    </location>
</feature>
<reference evidence="8" key="1">
    <citation type="journal article" date="2015" name="Genome Announc.">
        <title>Draft Genome Sequence of Tolypothrix boutellei Strain VB521301.</title>
        <authorList>
            <person name="Chandrababunaidu M.M."/>
            <person name="Singh D."/>
            <person name="Sen D."/>
            <person name="Bhan S."/>
            <person name="Das S."/>
            <person name="Gupta A."/>
            <person name="Adhikary S.P."/>
            <person name="Tripathy S."/>
        </authorList>
    </citation>
    <scope>NUCLEOTIDE SEQUENCE</scope>
    <source>
        <strain evidence="8">VB521301</strain>
    </source>
</reference>
<evidence type="ECO:0000313" key="8">
    <source>
        <dbReference type="EMBL" id="KIE07722.1"/>
    </source>
</evidence>
<dbReference type="EMBL" id="JHEG02000059">
    <property type="protein sequence ID" value="KIE07722.1"/>
    <property type="molecule type" value="Genomic_DNA"/>
</dbReference>
<evidence type="ECO:0000259" key="6">
    <source>
        <dbReference type="Pfam" id="PF04932"/>
    </source>
</evidence>
<feature type="transmembrane region" description="Helical" evidence="5">
    <location>
        <begin position="411"/>
        <end position="429"/>
    </location>
</feature>
<feature type="domain" description="O-antigen ligase-related" evidence="6">
    <location>
        <begin position="236"/>
        <end position="386"/>
    </location>
</feature>
<comment type="subcellular location">
    <subcellularLocation>
        <location evidence="1">Membrane</location>
        <topology evidence="1">Multi-pass membrane protein</topology>
    </subcellularLocation>
</comment>
<feature type="transmembrane region" description="Helical" evidence="5">
    <location>
        <begin position="66"/>
        <end position="84"/>
    </location>
</feature>
<protein>
    <submittedName>
        <fullName evidence="8">Polymerase</fullName>
    </submittedName>
    <submittedName>
        <fullName evidence="7">Putative bicarbonate transporter, IctB family</fullName>
    </submittedName>
</protein>
<comment type="caution">
    <text evidence="8">The sequence shown here is derived from an EMBL/GenBank/DDBJ whole genome shotgun (WGS) entry which is preliminary data.</text>
</comment>
<evidence type="ECO:0000256" key="4">
    <source>
        <dbReference type="ARBA" id="ARBA00023136"/>
    </source>
</evidence>
<feature type="transmembrane region" description="Helical" evidence="5">
    <location>
        <begin position="441"/>
        <end position="457"/>
    </location>
</feature>
<feature type="transmembrane region" description="Helical" evidence="5">
    <location>
        <begin position="41"/>
        <end position="60"/>
    </location>
</feature>
<dbReference type="EMBL" id="JHEG04000001">
    <property type="protein sequence ID" value="KAF3888776.1"/>
    <property type="molecule type" value="Genomic_DNA"/>
</dbReference>
<dbReference type="STRING" id="1479485.DA73_0242655"/>
<dbReference type="Proteomes" id="UP000029738">
    <property type="component" value="Unassembled WGS sequence"/>
</dbReference>